<dbReference type="Gene3D" id="6.10.250.690">
    <property type="match status" value="1"/>
</dbReference>
<keyword evidence="5" id="KW-0805">Transcription regulation</keyword>
<dbReference type="PANTHER" id="PTHR48111">
    <property type="entry name" value="REGULATOR OF RPOS"/>
    <property type="match status" value="1"/>
</dbReference>
<gene>
    <name evidence="16" type="ORF">FC60_GL001467</name>
</gene>
<name>A0A0R1VJK3_9LACO</name>
<evidence type="ECO:0000256" key="7">
    <source>
        <dbReference type="ARBA" id="ARBA00023125"/>
    </source>
</evidence>
<dbReference type="Proteomes" id="UP000051739">
    <property type="component" value="Unassembled WGS sequence"/>
</dbReference>
<dbReference type="Pfam" id="PF00486">
    <property type="entry name" value="Trans_reg_C"/>
    <property type="match status" value="1"/>
</dbReference>
<comment type="caution">
    <text evidence="16">The sequence shown here is derived from an EMBL/GenBank/DDBJ whole genome shotgun (WGS) entry which is preliminary data.</text>
</comment>
<evidence type="ECO:0000256" key="3">
    <source>
        <dbReference type="ARBA" id="ARBA00022553"/>
    </source>
</evidence>
<dbReference type="SUPFAM" id="SSF52172">
    <property type="entry name" value="CheY-like"/>
    <property type="match status" value="1"/>
</dbReference>
<dbReference type="EMBL" id="AZFN01000005">
    <property type="protein sequence ID" value="KRM03171.1"/>
    <property type="molecule type" value="Genomic_DNA"/>
</dbReference>
<organism evidence="16 17">
    <name type="scientific">Limosilactobacillus gastricus DSM 16045</name>
    <dbReference type="NCBI Taxonomy" id="1423749"/>
    <lineage>
        <taxon>Bacteria</taxon>
        <taxon>Bacillati</taxon>
        <taxon>Bacillota</taxon>
        <taxon>Bacilli</taxon>
        <taxon>Lactobacillales</taxon>
        <taxon>Lactobacillaceae</taxon>
        <taxon>Limosilactobacillus</taxon>
    </lineage>
</organism>
<keyword evidence="17" id="KW-1185">Reference proteome</keyword>
<evidence type="ECO:0000256" key="12">
    <source>
        <dbReference type="PROSITE-ProRule" id="PRU00169"/>
    </source>
</evidence>
<evidence type="ECO:0000256" key="1">
    <source>
        <dbReference type="ARBA" id="ARBA00004496"/>
    </source>
</evidence>
<dbReference type="Gene3D" id="3.40.50.2300">
    <property type="match status" value="1"/>
</dbReference>
<evidence type="ECO:0000256" key="11">
    <source>
        <dbReference type="ARBA" id="ARBA00039976"/>
    </source>
</evidence>
<evidence type="ECO:0000256" key="10">
    <source>
        <dbReference type="ARBA" id="ARBA00037471"/>
    </source>
</evidence>
<feature type="domain" description="Response regulatory" evidence="14">
    <location>
        <begin position="1"/>
        <end position="101"/>
    </location>
</feature>
<keyword evidence="8" id="KW-0010">Activator</keyword>
<dbReference type="GO" id="GO:0032993">
    <property type="term" value="C:protein-DNA complex"/>
    <property type="evidence" value="ECO:0007669"/>
    <property type="project" value="TreeGrafter"/>
</dbReference>
<reference evidence="16 17" key="1">
    <citation type="journal article" date="2015" name="Genome Announc.">
        <title>Expanding the biotechnology potential of lactobacilli through comparative genomics of 213 strains and associated genera.</title>
        <authorList>
            <person name="Sun Z."/>
            <person name="Harris H.M."/>
            <person name="McCann A."/>
            <person name="Guo C."/>
            <person name="Argimon S."/>
            <person name="Zhang W."/>
            <person name="Yang X."/>
            <person name="Jeffery I.B."/>
            <person name="Cooney J.C."/>
            <person name="Kagawa T.F."/>
            <person name="Liu W."/>
            <person name="Song Y."/>
            <person name="Salvetti E."/>
            <person name="Wrobel A."/>
            <person name="Rasinkangas P."/>
            <person name="Parkhill J."/>
            <person name="Rea M.C."/>
            <person name="O'Sullivan O."/>
            <person name="Ritari J."/>
            <person name="Douillard F.P."/>
            <person name="Paul Ross R."/>
            <person name="Yang R."/>
            <person name="Briner A.E."/>
            <person name="Felis G.E."/>
            <person name="de Vos W.M."/>
            <person name="Barrangou R."/>
            <person name="Klaenhammer T.R."/>
            <person name="Caufield P.W."/>
            <person name="Cui Y."/>
            <person name="Zhang H."/>
            <person name="O'Toole P.W."/>
        </authorList>
    </citation>
    <scope>NUCLEOTIDE SEQUENCE [LARGE SCALE GENOMIC DNA]</scope>
    <source>
        <strain evidence="16 17">DSM 16045</strain>
    </source>
</reference>
<evidence type="ECO:0000256" key="8">
    <source>
        <dbReference type="ARBA" id="ARBA00023159"/>
    </source>
</evidence>
<dbReference type="PROSITE" id="PS50110">
    <property type="entry name" value="RESPONSE_REGULATORY"/>
    <property type="match status" value="1"/>
</dbReference>
<dbReference type="CDD" id="cd17574">
    <property type="entry name" value="REC_OmpR"/>
    <property type="match status" value="1"/>
</dbReference>
<dbReference type="InterPro" id="IPR001867">
    <property type="entry name" value="OmpR/PhoB-type_DNA-bd"/>
</dbReference>
<evidence type="ECO:0000259" key="14">
    <source>
        <dbReference type="PROSITE" id="PS50110"/>
    </source>
</evidence>
<feature type="domain" description="OmpR/PhoB-type" evidence="15">
    <location>
        <begin position="109"/>
        <end position="207"/>
    </location>
</feature>
<accession>A0A0R1VJK3</accession>
<dbReference type="PATRIC" id="fig|1423749.3.peg.1511"/>
<evidence type="ECO:0000256" key="2">
    <source>
        <dbReference type="ARBA" id="ARBA00022490"/>
    </source>
</evidence>
<dbReference type="Pfam" id="PF00072">
    <property type="entry name" value="Response_reg"/>
    <property type="match status" value="1"/>
</dbReference>
<protein>
    <recommendedName>
        <fullName evidence="11">Heme response regulator HssR</fullName>
    </recommendedName>
</protein>
<sequence length="212" mass="24013">MLKSKLAGLYDISTVSNGQQALAYIEENAVDMLISDVMMPIMDGFTLVKTLRQDGYDFPIIMLTAKETIRDKTIGFTSGVDDYITKPVNLDELVLRIAALMRRAKIQSSRVIKIGETSINETTLLVQKDSITVELANKEFALLFKLLSYPNQVFTTGQLFDEIWGLDSDSNEDTVKTHISRLRKKLSDFKDDFEIQTVRGLGYRGILHHEKK</sequence>
<dbReference type="GO" id="GO:0006355">
    <property type="term" value="P:regulation of DNA-templated transcription"/>
    <property type="evidence" value="ECO:0007669"/>
    <property type="project" value="InterPro"/>
</dbReference>
<dbReference type="AlphaFoldDB" id="A0A0R1VJK3"/>
<keyword evidence="2" id="KW-0963">Cytoplasm</keyword>
<evidence type="ECO:0000256" key="4">
    <source>
        <dbReference type="ARBA" id="ARBA00023012"/>
    </source>
</evidence>
<dbReference type="InterPro" id="IPR011006">
    <property type="entry name" value="CheY-like_superfamily"/>
</dbReference>
<dbReference type="GO" id="GO:0005829">
    <property type="term" value="C:cytosol"/>
    <property type="evidence" value="ECO:0007669"/>
    <property type="project" value="TreeGrafter"/>
</dbReference>
<keyword evidence="4" id="KW-0902">Two-component regulatory system</keyword>
<dbReference type="PANTHER" id="PTHR48111:SF49">
    <property type="entry name" value="HEME RESPONSE REGULATOR HSSR"/>
    <property type="match status" value="1"/>
</dbReference>
<dbReference type="InterPro" id="IPR001789">
    <property type="entry name" value="Sig_transdc_resp-reg_receiver"/>
</dbReference>
<keyword evidence="7 13" id="KW-0238">DNA-binding</keyword>
<keyword evidence="6" id="KW-0843">Virulence</keyword>
<evidence type="ECO:0000313" key="17">
    <source>
        <dbReference type="Proteomes" id="UP000051739"/>
    </source>
</evidence>
<evidence type="ECO:0000256" key="5">
    <source>
        <dbReference type="ARBA" id="ARBA00023015"/>
    </source>
</evidence>
<feature type="DNA-binding region" description="OmpR/PhoB-type" evidence="13">
    <location>
        <begin position="109"/>
        <end position="207"/>
    </location>
</feature>
<dbReference type="PROSITE" id="PS51755">
    <property type="entry name" value="OMPR_PHOB"/>
    <property type="match status" value="1"/>
</dbReference>
<dbReference type="GO" id="GO:0000156">
    <property type="term" value="F:phosphorelay response regulator activity"/>
    <property type="evidence" value="ECO:0007669"/>
    <property type="project" value="TreeGrafter"/>
</dbReference>
<keyword evidence="3 12" id="KW-0597">Phosphoprotein</keyword>
<keyword evidence="9" id="KW-0804">Transcription</keyword>
<evidence type="ECO:0000256" key="9">
    <source>
        <dbReference type="ARBA" id="ARBA00023163"/>
    </source>
</evidence>
<feature type="modified residue" description="4-aspartylphosphate" evidence="12">
    <location>
        <position position="36"/>
    </location>
</feature>
<proteinExistence type="predicted"/>
<dbReference type="Gene3D" id="1.10.10.10">
    <property type="entry name" value="Winged helix-like DNA-binding domain superfamily/Winged helix DNA-binding domain"/>
    <property type="match status" value="1"/>
</dbReference>
<dbReference type="SMART" id="SM00862">
    <property type="entry name" value="Trans_reg_C"/>
    <property type="match status" value="1"/>
</dbReference>
<comment type="function">
    <text evidence="10">Member of the two-component regulatory system HssS/HssR involved in intracellular heme homeostasis and tempering of staphylococcal virulence. Phosphorylated HssR binds to a direct repeat sequence within hrtAB promoter and activates the expression of hrtAB, an efflux pump, in response to extracellular heme, hemin, hemoglobin or blood.</text>
</comment>
<dbReference type="InterPro" id="IPR039420">
    <property type="entry name" value="WalR-like"/>
</dbReference>
<dbReference type="GO" id="GO:0000976">
    <property type="term" value="F:transcription cis-regulatory region binding"/>
    <property type="evidence" value="ECO:0007669"/>
    <property type="project" value="TreeGrafter"/>
</dbReference>
<evidence type="ECO:0000256" key="6">
    <source>
        <dbReference type="ARBA" id="ARBA00023026"/>
    </source>
</evidence>
<evidence type="ECO:0000256" key="13">
    <source>
        <dbReference type="PROSITE-ProRule" id="PRU01091"/>
    </source>
</evidence>
<dbReference type="InterPro" id="IPR036388">
    <property type="entry name" value="WH-like_DNA-bd_sf"/>
</dbReference>
<comment type="subcellular location">
    <subcellularLocation>
        <location evidence="1">Cytoplasm</location>
    </subcellularLocation>
</comment>
<evidence type="ECO:0000313" key="16">
    <source>
        <dbReference type="EMBL" id="KRM03171.1"/>
    </source>
</evidence>
<dbReference type="SMART" id="SM00448">
    <property type="entry name" value="REC"/>
    <property type="match status" value="1"/>
</dbReference>
<evidence type="ECO:0000259" key="15">
    <source>
        <dbReference type="PROSITE" id="PS51755"/>
    </source>
</evidence>
<dbReference type="CDD" id="cd00383">
    <property type="entry name" value="trans_reg_C"/>
    <property type="match status" value="1"/>
</dbReference>